<keyword evidence="7 15" id="KW-0999">Mitochondrion inner membrane</keyword>
<comment type="subcellular location">
    <subcellularLocation>
        <location evidence="1 15">Mitochondrion inner membrane</location>
        <topology evidence="1 15">Single-pass membrane protein</topology>
    </subcellularLocation>
</comment>
<keyword evidence="13 15" id="KW-0472">Membrane</keyword>
<evidence type="ECO:0000256" key="6">
    <source>
        <dbReference type="ARBA" id="ARBA00022692"/>
    </source>
</evidence>
<keyword evidence="10 15" id="KW-1133">Transmembrane helix</keyword>
<dbReference type="PANTHER" id="PTHR33904">
    <property type="entry name" value="ESSENTIAL MCU REGULATOR, MITOCHONDRIAL"/>
    <property type="match status" value="1"/>
</dbReference>
<dbReference type="Pfam" id="PF10161">
    <property type="entry name" value="DDDD"/>
    <property type="match status" value="1"/>
</dbReference>
<dbReference type="Proteomes" id="UP000694863">
    <property type="component" value="Unplaced"/>
</dbReference>
<evidence type="ECO:0000256" key="10">
    <source>
        <dbReference type="ARBA" id="ARBA00022989"/>
    </source>
</evidence>
<gene>
    <name evidence="18" type="primary">SMDT1</name>
</gene>
<dbReference type="InterPro" id="IPR018782">
    <property type="entry name" value="MCU_reg"/>
</dbReference>
<evidence type="ECO:0000256" key="16">
    <source>
        <dbReference type="SAM" id="MobiDB-lite"/>
    </source>
</evidence>
<feature type="transmembrane region" description="Helical" evidence="15">
    <location>
        <begin position="66"/>
        <end position="84"/>
    </location>
</feature>
<accession>A0ABM0IHS9</accession>
<keyword evidence="5 15" id="KW-0109">Calcium transport</keyword>
<dbReference type="GeneID" id="101653004"/>
<evidence type="ECO:0000256" key="15">
    <source>
        <dbReference type="RuleBase" id="RU369077"/>
    </source>
</evidence>
<evidence type="ECO:0000256" key="2">
    <source>
        <dbReference type="ARBA" id="ARBA00008958"/>
    </source>
</evidence>
<keyword evidence="11 15" id="KW-0406">Ion transport</keyword>
<evidence type="ECO:0000256" key="11">
    <source>
        <dbReference type="ARBA" id="ARBA00023065"/>
    </source>
</evidence>
<keyword evidence="4 15" id="KW-0813">Transport</keyword>
<comment type="similarity">
    <text evidence="2 15">Belongs to the SMDT1/EMRE family.</text>
</comment>
<evidence type="ECO:0000256" key="4">
    <source>
        <dbReference type="ARBA" id="ARBA00022448"/>
    </source>
</evidence>
<evidence type="ECO:0000313" key="18">
    <source>
        <dbReference type="RefSeq" id="XP_004700348.1"/>
    </source>
</evidence>
<evidence type="ECO:0000256" key="9">
    <source>
        <dbReference type="ARBA" id="ARBA00022946"/>
    </source>
</evidence>
<name>A0ABM0IHS9_ECHTE</name>
<proteinExistence type="inferred from homology"/>
<protein>
    <recommendedName>
        <fullName evidence="3 15">Essential MCU regulator, mitochondrial</fullName>
    </recommendedName>
    <alternativeName>
        <fullName evidence="14 15">Single-pass membrane protein with aspartate-rich tail 1, mitochondrial</fullName>
    </alternativeName>
</protein>
<evidence type="ECO:0000256" key="12">
    <source>
        <dbReference type="ARBA" id="ARBA00023128"/>
    </source>
</evidence>
<comment type="subunit">
    <text evidence="15">Component of the uniplex complex. Interacts (via the transmembrane region) with MCU (via the first transmembrane region); the interaction is direct.</text>
</comment>
<evidence type="ECO:0000256" key="1">
    <source>
        <dbReference type="ARBA" id="ARBA00004434"/>
    </source>
</evidence>
<evidence type="ECO:0000256" key="3">
    <source>
        <dbReference type="ARBA" id="ARBA00022180"/>
    </source>
</evidence>
<keyword evidence="8 15" id="KW-0106">Calcium</keyword>
<keyword evidence="9 15" id="KW-0809">Transit peptide</keyword>
<evidence type="ECO:0000313" key="17">
    <source>
        <dbReference type="Proteomes" id="UP000694863"/>
    </source>
</evidence>
<evidence type="ECO:0000256" key="14">
    <source>
        <dbReference type="ARBA" id="ARBA00031235"/>
    </source>
</evidence>
<organism evidence="17 18">
    <name type="scientific">Echinops telfairi</name>
    <name type="common">Lesser hedgehog tenrec</name>
    <dbReference type="NCBI Taxonomy" id="9371"/>
    <lineage>
        <taxon>Eukaryota</taxon>
        <taxon>Metazoa</taxon>
        <taxon>Chordata</taxon>
        <taxon>Craniata</taxon>
        <taxon>Vertebrata</taxon>
        <taxon>Euteleostomi</taxon>
        <taxon>Mammalia</taxon>
        <taxon>Eutheria</taxon>
        <taxon>Afrotheria</taxon>
        <taxon>Tenrecidae</taxon>
        <taxon>Tenrecinae</taxon>
        <taxon>Echinops</taxon>
    </lineage>
</organism>
<keyword evidence="17" id="KW-1185">Reference proteome</keyword>
<dbReference type="PANTHER" id="PTHR33904:SF1">
    <property type="entry name" value="ESSENTIAL MCU REGULATOR, MITOCHONDRIAL"/>
    <property type="match status" value="1"/>
</dbReference>
<dbReference type="RefSeq" id="XP_004700348.1">
    <property type="nucleotide sequence ID" value="XM_004700291.2"/>
</dbReference>
<evidence type="ECO:0000256" key="13">
    <source>
        <dbReference type="ARBA" id="ARBA00023136"/>
    </source>
</evidence>
<evidence type="ECO:0000256" key="5">
    <source>
        <dbReference type="ARBA" id="ARBA00022568"/>
    </source>
</evidence>
<sequence length="107" mass="11344">MASGASRWLAWATARSGASRSGPSVRKGGDISAVRGSSGRSLVPSRSVIVTRSGAILPKPVKMSFGLLRVVSIVIPFLYVGTLISKNFAALLEEHDIFVPEDDDDDD</sequence>
<keyword evidence="12 15" id="KW-0496">Mitochondrion</keyword>
<evidence type="ECO:0000256" key="8">
    <source>
        <dbReference type="ARBA" id="ARBA00022837"/>
    </source>
</evidence>
<evidence type="ECO:0000256" key="7">
    <source>
        <dbReference type="ARBA" id="ARBA00022792"/>
    </source>
</evidence>
<comment type="function">
    <text evidence="15">Essential regulatory subunit of the mitochondrial calcium uniporter complex (uniplex), a complex that mediates calcium uptake into mitochondria.</text>
</comment>
<keyword evidence="6 15" id="KW-0812">Transmembrane</keyword>
<feature type="region of interest" description="Disordered" evidence="16">
    <location>
        <begin position="15"/>
        <end position="39"/>
    </location>
</feature>
<reference evidence="18" key="1">
    <citation type="submission" date="2025-08" db="UniProtKB">
        <authorList>
            <consortium name="RefSeq"/>
        </authorList>
    </citation>
    <scope>IDENTIFICATION</scope>
</reference>